<organism evidence="2 3">
    <name type="scientific">Schumannella soli</name>
    <dbReference type="NCBI Taxonomy" id="2590779"/>
    <lineage>
        <taxon>Bacteria</taxon>
        <taxon>Bacillati</taxon>
        <taxon>Actinomycetota</taxon>
        <taxon>Actinomycetes</taxon>
        <taxon>Micrococcales</taxon>
        <taxon>Microbacteriaceae</taxon>
        <taxon>Schumannella</taxon>
    </lineage>
</organism>
<keyword evidence="2" id="KW-0378">Hydrolase</keyword>
<dbReference type="Gene3D" id="3.10.310.70">
    <property type="match status" value="1"/>
</dbReference>
<dbReference type="GO" id="GO:0016810">
    <property type="term" value="F:hydrolase activity, acting on carbon-nitrogen (but not peptide) bonds"/>
    <property type="evidence" value="ECO:0007669"/>
    <property type="project" value="InterPro"/>
</dbReference>
<dbReference type="PANTHER" id="PTHR22642:SF2">
    <property type="entry name" value="PROTEIN LONG AFTER FAR-RED 3"/>
    <property type="match status" value="1"/>
</dbReference>
<dbReference type="Gene3D" id="3.20.20.140">
    <property type="entry name" value="Metal-dependent hydrolases"/>
    <property type="match status" value="1"/>
</dbReference>
<dbReference type="Pfam" id="PF07969">
    <property type="entry name" value="Amidohydro_3"/>
    <property type="match status" value="1"/>
</dbReference>
<dbReference type="InterPro" id="IPR013108">
    <property type="entry name" value="Amidohydro_3"/>
</dbReference>
<proteinExistence type="predicted"/>
<reference evidence="2 3" key="1">
    <citation type="submission" date="2019-06" db="EMBL/GenBank/DDBJ databases">
        <authorList>
            <person name="Li F."/>
        </authorList>
    </citation>
    <scope>NUCLEOTIDE SEQUENCE [LARGE SCALE GENOMIC DNA]</scope>
    <source>
        <strain evidence="2 3">10F1D-1</strain>
    </source>
</reference>
<dbReference type="InterPro" id="IPR032466">
    <property type="entry name" value="Metal_Hydrolase"/>
</dbReference>
<dbReference type="SUPFAM" id="SSF51338">
    <property type="entry name" value="Composite domain of metallo-dependent hydrolases"/>
    <property type="match status" value="1"/>
</dbReference>
<dbReference type="Proteomes" id="UP000316252">
    <property type="component" value="Unassembled WGS sequence"/>
</dbReference>
<comment type="caution">
    <text evidence="2">The sequence shown here is derived from an EMBL/GenBank/DDBJ whole genome shotgun (WGS) entry which is preliminary data.</text>
</comment>
<evidence type="ECO:0000313" key="2">
    <source>
        <dbReference type="EMBL" id="TPW74049.1"/>
    </source>
</evidence>
<evidence type="ECO:0000313" key="3">
    <source>
        <dbReference type="Proteomes" id="UP000316252"/>
    </source>
</evidence>
<accession>A0A506Y0X7</accession>
<protein>
    <submittedName>
        <fullName evidence="2">Amidohydrolase family protein</fullName>
    </submittedName>
</protein>
<dbReference type="EMBL" id="VHQG01000005">
    <property type="protein sequence ID" value="TPW74049.1"/>
    <property type="molecule type" value="Genomic_DNA"/>
</dbReference>
<dbReference type="InterPro" id="IPR011059">
    <property type="entry name" value="Metal-dep_hydrolase_composite"/>
</dbReference>
<feature type="domain" description="Amidohydrolase 3" evidence="1">
    <location>
        <begin position="57"/>
        <end position="567"/>
    </location>
</feature>
<dbReference type="PANTHER" id="PTHR22642">
    <property type="entry name" value="IMIDAZOLONEPROPIONASE"/>
    <property type="match status" value="1"/>
</dbReference>
<sequence length="574" mass="63065">MTNLARMILTNALVRTSDAALPLADTVVIEGDRIVFVGTRADWEASGSAAAAASGHEIVDLDGRTVVPGLIDAHAHPGMVAKSLWHVRLPWTENVDEILAFVRDYAVAHPKEEAPFLYFEYYPSTAFGDDEPTRQLLDTAVSDRPVLLQDFSDHEHWLNSRMLELMGVTRDTPDPVPGLEMFVRDADGEPTGVAREQVYRHFLEPMYEAIGWRPPEQVTPERVAEFFGFMTESGVTSLFEAFIDDEQSLASVAELDRRGELNMVYEGALRFINRSDLPEVIDRLKTWQARYGSERVRVRTLKLFYDGTNESGNSAVLSPLEGADAGGAFGQIAFDDRELTECLLIANAADVDAHIHLVGDRAFRSACDAVAAARQRCAGDGTEWRIQVALAHCELVDPADMARPAELGIIVNWTPHWSGGYFGEEARTHLGDERWNRMYRFGEIAAAGTTLTFASDVVTKYELHRGAPLFGMQVAATRVDPEYPLDGERYPGGVRPHPDAVLPVELLLKGYTIDAAKQLRIDDRVGSIEVGKVANLTVLADDPVAVDPAALAALRVDAVLFEGRVVAGALPGRD</sequence>
<name>A0A506Y0X7_9MICO</name>
<dbReference type="Gene3D" id="2.30.40.10">
    <property type="entry name" value="Urease, subunit C, domain 1"/>
    <property type="match status" value="1"/>
</dbReference>
<keyword evidence="3" id="KW-1185">Reference proteome</keyword>
<dbReference type="OrthoDB" id="3173428at2"/>
<dbReference type="SUPFAM" id="SSF51556">
    <property type="entry name" value="Metallo-dependent hydrolases"/>
    <property type="match status" value="1"/>
</dbReference>
<dbReference type="AlphaFoldDB" id="A0A506Y0X7"/>
<evidence type="ECO:0000259" key="1">
    <source>
        <dbReference type="Pfam" id="PF07969"/>
    </source>
</evidence>
<gene>
    <name evidence="2" type="ORF">FJ657_15485</name>
</gene>